<feature type="region of interest" description="Disordered" evidence="1">
    <location>
        <begin position="230"/>
        <end position="257"/>
    </location>
</feature>
<dbReference type="Gene3D" id="1.10.8.60">
    <property type="match status" value="1"/>
</dbReference>
<feature type="compositionally biased region" description="Polar residues" evidence="1">
    <location>
        <begin position="270"/>
        <end position="280"/>
    </location>
</feature>
<feature type="compositionally biased region" description="Polar residues" evidence="1">
    <location>
        <begin position="1"/>
        <end position="18"/>
    </location>
</feature>
<feature type="region of interest" description="Disordered" evidence="1">
    <location>
        <begin position="270"/>
        <end position="302"/>
    </location>
</feature>
<dbReference type="PANTHER" id="PTHR11669:SF25">
    <property type="entry name" value="OS02G0704966 PROTEIN"/>
    <property type="match status" value="1"/>
</dbReference>
<organism evidence="2 3">
    <name type="scientific">Vigna mungo</name>
    <name type="common">Black gram</name>
    <name type="synonym">Phaseolus mungo</name>
    <dbReference type="NCBI Taxonomy" id="3915"/>
    <lineage>
        <taxon>Eukaryota</taxon>
        <taxon>Viridiplantae</taxon>
        <taxon>Streptophyta</taxon>
        <taxon>Embryophyta</taxon>
        <taxon>Tracheophyta</taxon>
        <taxon>Spermatophyta</taxon>
        <taxon>Magnoliopsida</taxon>
        <taxon>eudicotyledons</taxon>
        <taxon>Gunneridae</taxon>
        <taxon>Pentapetalae</taxon>
        <taxon>rosids</taxon>
        <taxon>fabids</taxon>
        <taxon>Fabales</taxon>
        <taxon>Fabaceae</taxon>
        <taxon>Papilionoideae</taxon>
        <taxon>50 kb inversion clade</taxon>
        <taxon>NPAAA clade</taxon>
        <taxon>indigoferoid/millettioid clade</taxon>
        <taxon>Phaseoleae</taxon>
        <taxon>Vigna</taxon>
    </lineage>
</organism>
<dbReference type="InterPro" id="IPR008921">
    <property type="entry name" value="DNA_pol3_clamp-load_cplx_C"/>
</dbReference>
<name>A0AAQ3NGR9_VIGMU</name>
<dbReference type="FunFam" id="3.40.50.300:FF:001503">
    <property type="entry name" value="Replication factor C subunit 3"/>
    <property type="match status" value="1"/>
</dbReference>
<dbReference type="EMBL" id="CP144696">
    <property type="protein sequence ID" value="WVZ09491.1"/>
    <property type="molecule type" value="Genomic_DNA"/>
</dbReference>
<dbReference type="AlphaFoldDB" id="A0AAQ3NGR9"/>
<dbReference type="GO" id="GO:0006261">
    <property type="term" value="P:DNA-templated DNA replication"/>
    <property type="evidence" value="ECO:0007669"/>
    <property type="project" value="TreeGrafter"/>
</dbReference>
<evidence type="ECO:0000313" key="3">
    <source>
        <dbReference type="Proteomes" id="UP001374535"/>
    </source>
</evidence>
<accession>A0AAQ3NGR9</accession>
<dbReference type="FunFam" id="1.10.8.60:FF:000030">
    <property type="entry name" value="replication factor C subunit 3"/>
    <property type="match status" value="1"/>
</dbReference>
<evidence type="ECO:0000313" key="2">
    <source>
        <dbReference type="EMBL" id="WVZ09491.1"/>
    </source>
</evidence>
<dbReference type="PANTHER" id="PTHR11669">
    <property type="entry name" value="REPLICATION FACTOR C / DNA POLYMERASE III GAMMA-TAU SUBUNIT"/>
    <property type="match status" value="1"/>
</dbReference>
<dbReference type="GO" id="GO:0005663">
    <property type="term" value="C:DNA replication factor C complex"/>
    <property type="evidence" value="ECO:0007669"/>
    <property type="project" value="TreeGrafter"/>
</dbReference>
<evidence type="ECO:0000256" key="1">
    <source>
        <dbReference type="SAM" id="MobiDB-lite"/>
    </source>
</evidence>
<dbReference type="Pfam" id="PF21960">
    <property type="entry name" value="RCF1-5-like_lid"/>
    <property type="match status" value="1"/>
</dbReference>
<evidence type="ECO:0008006" key="4">
    <source>
        <dbReference type="Google" id="ProtNLM"/>
    </source>
</evidence>
<feature type="compositionally biased region" description="Low complexity" evidence="1">
    <location>
        <begin position="281"/>
        <end position="300"/>
    </location>
</feature>
<dbReference type="Gene3D" id="1.20.272.10">
    <property type="match status" value="1"/>
</dbReference>
<dbReference type="InterPro" id="IPR050238">
    <property type="entry name" value="DNA_Rep/Repair_Clamp_Loader"/>
</dbReference>
<feature type="compositionally biased region" description="Basic and acidic residues" evidence="1">
    <location>
        <begin position="36"/>
        <end position="46"/>
    </location>
</feature>
<dbReference type="GO" id="GO:0005634">
    <property type="term" value="C:nucleus"/>
    <property type="evidence" value="ECO:0007669"/>
    <property type="project" value="TreeGrafter"/>
</dbReference>
<reference evidence="2 3" key="1">
    <citation type="journal article" date="2023" name="Life. Sci Alliance">
        <title>Evolutionary insights into 3D genome organization and epigenetic landscape of Vigna mungo.</title>
        <authorList>
            <person name="Junaid A."/>
            <person name="Singh B."/>
            <person name="Bhatia S."/>
        </authorList>
    </citation>
    <scope>NUCLEOTIDE SEQUENCE [LARGE SCALE GENOMIC DNA]</scope>
    <source>
        <strain evidence="2">Urdbean</strain>
    </source>
</reference>
<dbReference type="SUPFAM" id="SSF52540">
    <property type="entry name" value="P-loop containing nucleoside triphosphate hydrolases"/>
    <property type="match status" value="1"/>
</dbReference>
<dbReference type="GO" id="GO:0006281">
    <property type="term" value="P:DNA repair"/>
    <property type="evidence" value="ECO:0007669"/>
    <property type="project" value="TreeGrafter"/>
</dbReference>
<keyword evidence="3" id="KW-1185">Reference proteome</keyword>
<dbReference type="SUPFAM" id="SSF48019">
    <property type="entry name" value="post-AAA+ oligomerization domain-like"/>
    <property type="match status" value="1"/>
</dbReference>
<protein>
    <recommendedName>
        <fullName evidence="4">Replication factor C subunit 3</fullName>
    </recommendedName>
</protein>
<proteinExistence type="predicted"/>
<dbReference type="InterPro" id="IPR027417">
    <property type="entry name" value="P-loop_NTPase"/>
</dbReference>
<dbReference type="Gene3D" id="3.40.50.300">
    <property type="entry name" value="P-loop containing nucleotide triphosphate hydrolases"/>
    <property type="match status" value="1"/>
</dbReference>
<dbReference type="GO" id="GO:0003689">
    <property type="term" value="F:DNA clamp loader activity"/>
    <property type="evidence" value="ECO:0007669"/>
    <property type="project" value="TreeGrafter"/>
</dbReference>
<dbReference type="GO" id="GO:0003677">
    <property type="term" value="F:DNA binding"/>
    <property type="evidence" value="ECO:0007669"/>
    <property type="project" value="InterPro"/>
</dbReference>
<sequence>MAQSPSYYNRFPQTPNSTKKGRSGYEPSDTETEWQEIPRHERERRNFTLQRNKSPMTLHRRHPSRVEHEISSASTTSAPRRRHNSKSPYKLRVAEDVAASSSPLTGLDTRRNISPLPRPDLGRTVSPFREQRTEKPHYKRSVTAPRLRIQESTHGGIINDTVLQQREVSPFKAPSAGKINEMIAQVKLSNDPRSDYSSVLESTDSFQPGDLFFSRECNVLQGRNSSLPKGIQQSEYFSPMPTVNSTRTPSESKGNNGDLNMNMNILSQSTTGLSSAATSRKGSVTGKTSSVTSEGSGKTTASMRKFTANRKKNQKDTWFACMRTGNCRTTRKSPERRPIDESSYIERAVVVESLPQFLADKHQPASLNGFICNRQEAQLLKELVSHGSCPHILLKGPSGSGKRELAMALLREIYGDACYNLSHDLRHFPIQDQRLKKVSVPITSSPHHMELDVNSEPNAKYALMGLIKEISNIYAIAPEVSNINFKSDFKVIVLYDVDKAVDNIQHIIKWIVDRYSDICKLVLCCEDDADIIEAVKNRFKTVQVDAPQTHEVVEVLMQIAKNEKFDLSMNFAAKIATKSKQNLRKAIMALEACKAHNYPFSEEQPISVVWEEIVIEVATEILADPSYSRQEFLYDILLSVRGKFQMLLLDFVQPKLILLKLVEHLLKRIDASLKRELYYWHAYYDRRLPPGITALLKLEGKAKSPF</sequence>
<feature type="region of interest" description="Disordered" evidence="1">
    <location>
        <begin position="1"/>
        <end position="140"/>
    </location>
</feature>
<dbReference type="Proteomes" id="UP001374535">
    <property type="component" value="Chromosome 5"/>
</dbReference>
<gene>
    <name evidence="2" type="ORF">V8G54_014021</name>
</gene>